<feature type="compositionally biased region" description="Basic and acidic residues" evidence="1">
    <location>
        <begin position="1"/>
        <end position="18"/>
    </location>
</feature>
<feature type="region of interest" description="Disordered" evidence="1">
    <location>
        <begin position="890"/>
        <end position="919"/>
    </location>
</feature>
<feature type="compositionally biased region" description="Low complexity" evidence="1">
    <location>
        <begin position="410"/>
        <end position="420"/>
    </location>
</feature>
<evidence type="ECO:0000313" key="5">
    <source>
        <dbReference type="EMBL" id="CAG7815167.1"/>
    </source>
</evidence>
<evidence type="ECO:0000259" key="4">
    <source>
        <dbReference type="Pfam" id="PF04905"/>
    </source>
</evidence>
<dbReference type="PANTHER" id="PTHR12623">
    <property type="entry name" value="NGFI-A BINDING PROTEIN"/>
    <property type="match status" value="1"/>
</dbReference>
<keyword evidence="6" id="KW-1185">Reference proteome</keyword>
<dbReference type="AlphaFoldDB" id="A0A8J2KEW6"/>
<feature type="compositionally biased region" description="Low complexity" evidence="1">
    <location>
        <begin position="618"/>
        <end position="636"/>
    </location>
</feature>
<feature type="region of interest" description="Disordered" evidence="1">
    <location>
        <begin position="326"/>
        <end position="348"/>
    </location>
</feature>
<name>A0A8J2KEW6_9HEXA</name>
<keyword evidence="2" id="KW-1133">Transmembrane helix</keyword>
<dbReference type="Proteomes" id="UP000708208">
    <property type="component" value="Unassembled WGS sequence"/>
</dbReference>
<feature type="domain" description="Nab N-terminal" evidence="3">
    <location>
        <begin position="187"/>
        <end position="264"/>
    </location>
</feature>
<feature type="compositionally biased region" description="Low complexity" evidence="1">
    <location>
        <begin position="809"/>
        <end position="853"/>
    </location>
</feature>
<feature type="region of interest" description="Disordered" evidence="1">
    <location>
        <begin position="274"/>
        <end position="313"/>
    </location>
</feature>
<dbReference type="Pfam" id="PF04905">
    <property type="entry name" value="NCD2"/>
    <property type="match status" value="1"/>
</dbReference>
<organism evidence="5 6">
    <name type="scientific">Allacma fusca</name>
    <dbReference type="NCBI Taxonomy" id="39272"/>
    <lineage>
        <taxon>Eukaryota</taxon>
        <taxon>Metazoa</taxon>
        <taxon>Ecdysozoa</taxon>
        <taxon>Arthropoda</taxon>
        <taxon>Hexapoda</taxon>
        <taxon>Collembola</taxon>
        <taxon>Symphypleona</taxon>
        <taxon>Sminthuridae</taxon>
        <taxon>Allacma</taxon>
    </lineage>
</organism>
<feature type="region of interest" description="Disordered" evidence="1">
    <location>
        <begin position="588"/>
        <end position="636"/>
    </location>
</feature>
<feature type="compositionally biased region" description="Polar residues" evidence="1">
    <location>
        <begin position="111"/>
        <end position="120"/>
    </location>
</feature>
<feature type="compositionally biased region" description="Basic and acidic residues" evidence="1">
    <location>
        <begin position="594"/>
        <end position="615"/>
    </location>
</feature>
<feature type="compositionally biased region" description="Polar residues" evidence="1">
    <location>
        <begin position="894"/>
        <end position="903"/>
    </location>
</feature>
<feature type="region of interest" description="Disordered" evidence="1">
    <location>
        <begin position="1137"/>
        <end position="1156"/>
    </location>
</feature>
<comment type="caution">
    <text evidence="5">The sequence shown here is derived from an EMBL/GenBank/DDBJ whole genome shotgun (WGS) entry which is preliminary data.</text>
</comment>
<dbReference type="PANTHER" id="PTHR12623:SF10">
    <property type="entry name" value="NGFI-A-BINDING PROTEIN HOMOLOG"/>
    <property type="match status" value="1"/>
</dbReference>
<evidence type="ECO:0000313" key="6">
    <source>
        <dbReference type="Proteomes" id="UP000708208"/>
    </source>
</evidence>
<feature type="compositionally biased region" description="Polar residues" evidence="1">
    <location>
        <begin position="30"/>
        <end position="39"/>
    </location>
</feature>
<keyword evidence="2" id="KW-0812">Transmembrane</keyword>
<dbReference type="InterPro" id="IPR006988">
    <property type="entry name" value="Nab_N"/>
</dbReference>
<dbReference type="OrthoDB" id="10028556at2759"/>
<feature type="compositionally biased region" description="Polar residues" evidence="1">
    <location>
        <begin position="326"/>
        <end position="344"/>
    </location>
</feature>
<dbReference type="InterPro" id="IPR006989">
    <property type="entry name" value="NAB_co-repressor_dom"/>
</dbReference>
<dbReference type="GO" id="GO:0003712">
    <property type="term" value="F:transcription coregulator activity"/>
    <property type="evidence" value="ECO:0007669"/>
    <property type="project" value="InterPro"/>
</dbReference>
<evidence type="ECO:0000256" key="1">
    <source>
        <dbReference type="SAM" id="MobiDB-lite"/>
    </source>
</evidence>
<accession>A0A8J2KEW6</accession>
<evidence type="ECO:0000256" key="2">
    <source>
        <dbReference type="SAM" id="Phobius"/>
    </source>
</evidence>
<feature type="compositionally biased region" description="Low complexity" evidence="1">
    <location>
        <begin position="94"/>
        <end position="107"/>
    </location>
</feature>
<gene>
    <name evidence="5" type="ORF">AFUS01_LOCUS25865</name>
</gene>
<feature type="domain" description="NAB co-repressor" evidence="4">
    <location>
        <begin position="435"/>
        <end position="556"/>
    </location>
</feature>
<dbReference type="EMBL" id="CAJVCH010338017">
    <property type="protein sequence ID" value="CAG7815167.1"/>
    <property type="molecule type" value="Genomic_DNA"/>
</dbReference>
<dbReference type="InterPro" id="IPR039040">
    <property type="entry name" value="NAB_fam"/>
</dbReference>
<proteinExistence type="predicted"/>
<feature type="region of interest" description="Disordered" evidence="1">
    <location>
        <begin position="405"/>
        <end position="429"/>
    </location>
</feature>
<keyword evidence="2" id="KW-0472">Membrane</keyword>
<dbReference type="GO" id="GO:0045892">
    <property type="term" value="P:negative regulation of DNA-templated transcription"/>
    <property type="evidence" value="ECO:0007669"/>
    <property type="project" value="InterPro"/>
</dbReference>
<reference evidence="5" key="1">
    <citation type="submission" date="2021-06" db="EMBL/GenBank/DDBJ databases">
        <authorList>
            <person name="Hodson N. C."/>
            <person name="Mongue J. A."/>
            <person name="Jaron S. K."/>
        </authorList>
    </citation>
    <scope>NUCLEOTIDE SEQUENCE</scope>
</reference>
<feature type="region of interest" description="Disordered" evidence="1">
    <location>
        <begin position="1"/>
        <end position="49"/>
    </location>
</feature>
<feature type="region of interest" description="Disordered" evidence="1">
    <location>
        <begin position="931"/>
        <end position="954"/>
    </location>
</feature>
<feature type="region of interest" description="Disordered" evidence="1">
    <location>
        <begin position="94"/>
        <end position="120"/>
    </location>
</feature>
<evidence type="ECO:0000259" key="3">
    <source>
        <dbReference type="Pfam" id="PF04904"/>
    </source>
</evidence>
<sequence>MEKVKDKLRDREKHERFRKEKSKSPLSVDELTNNSSCMSSVAGKSPDVNISHRIIGNGSSSPASTNSAVVTSSKTKNIGVGANLNGSSIARQLRLSSSSGQSGNGSRTVPVPTSLSPNTSSILPEMIQQSQLGRSVPMMVGTSRNSHSPGLPLSKSSSSELPAIPASAVNRMVSQNINGTLAVTGVPTNDSELQLYRVLQRANLLSYFDVMIELGGDDVQQLCDAGEEEFLEIMALVGMASKPLHVRRLQKSLQEWMTQPGLFQIPILNSHLPPFGQPGSTTPLTVEGSSSQIPIRPIPFHSAGGGSPQFLNPTELMKNLQSKLSSLRGNTGSETHGSNSSSPIGNLVPTPVISLSSSNYSSSQISTTNNINGQSNGGSGLSLSLNGNSISSDQIIPSHFLEQRIRTRSEASSPASSNESHQLDSRTSLSPIPFLQDHEIQRLSETAVHVIAGLPSSMMEPRLSAKKKMCAEYEAVMRLPENDPARMEVVRKFAAIYGRHDCKRKVQKPLTLHELTVNEASAQLCVRLPALLTRRDELFPLARQVVKDAGLPYASVTSNLSISFLPKTIRHEDSLKLGSHSNVNGSVITSHYNHSGERVSKRMRLNDSKGDEAQDLRSSFSNDNESNSEDSPYSSDIISASTLSRSSSSRRYHEELFAAVEKSKGVLDMSSHSDEPNDLTITKTMSTSKCNLSSNNNVRTSLHNIKSEPVMSAFILIIWADGSASERYGKVQRKVIREINQNKSPVDKSLWSNEGFQESNAAGGVKLNVSTHFLMGTNSAKLHTTLSEFNGKFLFIKFSSMIGKSIPVTKPSTTPSTTTTATTTTPTTTTTTSSTTTTTTTSTTTTTTTTKPSILETKMPLTIPDINQEDPLEESRKLLEPGQIIEIALDSNDHGSFQINSAPEENDKSTKRKRRELNSQEISQVHRIISEAANKKEDTKPVVPKSDNVPKSPPEKVISVPTIMEAAITFPALQIQKAVVSGGAVPSVILDPNQQYKTWKASLSQSFRPSGFYVLVDDHVVYDNWEGVWDLQKPNVLGKHVKNSASDIWCHTEILLEWDDPPQKDIKIRFEWDPPTPSSYLFLGNITISTIDVETKSRPQPPYATEILNKNITLYIVVKQPELLKVVTVPPPPVKTVEPPVTTPTTTVTTRKATSTTTISTVGTTTSKNVPTTNKTTMSPAEILLQRVVSATSNDGNAKHNSSTSTPFIVVTALGLISFFIMIVLMHTKFKENQRLRGSYC</sequence>
<feature type="transmembrane region" description="Helical" evidence="2">
    <location>
        <begin position="1208"/>
        <end position="1227"/>
    </location>
</feature>
<protein>
    <submittedName>
        <fullName evidence="5">Uncharacterized protein</fullName>
    </submittedName>
</protein>
<feature type="region of interest" description="Disordered" evidence="1">
    <location>
        <begin position="809"/>
        <end position="855"/>
    </location>
</feature>
<dbReference type="Pfam" id="PF04904">
    <property type="entry name" value="SAM_NCD1"/>
    <property type="match status" value="1"/>
</dbReference>
<feature type="compositionally biased region" description="Polar residues" evidence="1">
    <location>
        <begin position="278"/>
        <end position="293"/>
    </location>
</feature>
<dbReference type="GO" id="GO:0005634">
    <property type="term" value="C:nucleus"/>
    <property type="evidence" value="ECO:0007669"/>
    <property type="project" value="InterPro"/>
</dbReference>